<organism evidence="2 3">
    <name type="scientific">Nocardia albiluteola</name>
    <dbReference type="NCBI Taxonomy" id="2842303"/>
    <lineage>
        <taxon>Bacteria</taxon>
        <taxon>Bacillati</taxon>
        <taxon>Actinomycetota</taxon>
        <taxon>Actinomycetes</taxon>
        <taxon>Mycobacteriales</taxon>
        <taxon>Nocardiaceae</taxon>
        <taxon>Nocardia</taxon>
    </lineage>
</organism>
<keyword evidence="1" id="KW-1133">Transmembrane helix</keyword>
<comment type="caution">
    <text evidence="2">The sequence shown here is derived from an EMBL/GenBank/DDBJ whole genome shotgun (WGS) entry which is preliminary data.</text>
</comment>
<feature type="transmembrane region" description="Helical" evidence="1">
    <location>
        <begin position="20"/>
        <end position="41"/>
    </location>
</feature>
<name>A0ABS6B9Y1_9NOCA</name>
<dbReference type="Gene3D" id="2.160.20.80">
    <property type="entry name" value="E3 ubiquitin-protein ligase SopA"/>
    <property type="match status" value="1"/>
</dbReference>
<dbReference type="EMBL" id="JAHKNI010000019">
    <property type="protein sequence ID" value="MBU3067116.1"/>
    <property type="molecule type" value="Genomic_DNA"/>
</dbReference>
<protein>
    <submittedName>
        <fullName evidence="2">Pentapeptide repeat-containing protein</fullName>
    </submittedName>
</protein>
<keyword evidence="3" id="KW-1185">Reference proteome</keyword>
<reference evidence="2 3" key="1">
    <citation type="submission" date="2021-06" db="EMBL/GenBank/DDBJ databases">
        <title>Actinomycetes sequencing.</title>
        <authorList>
            <person name="Shan Q."/>
        </authorList>
    </citation>
    <scope>NUCLEOTIDE SEQUENCE [LARGE SCALE GENOMIC DNA]</scope>
    <source>
        <strain evidence="2 3">NEAU-G5</strain>
    </source>
</reference>
<accession>A0ABS6B9Y1</accession>
<gene>
    <name evidence="2" type="ORF">KO481_37055</name>
</gene>
<keyword evidence="1" id="KW-0472">Membrane</keyword>
<evidence type="ECO:0000313" key="3">
    <source>
        <dbReference type="Proteomes" id="UP000733379"/>
    </source>
</evidence>
<proteinExistence type="predicted"/>
<sequence length="480" mass="53044">MFRRGRFGERLTRRAQRSALLLAVVFAVVGGLAIAGIAWWVLWLALGARVQPPNQLDLTKIALSISAGVGGAVALVVAYRRQRDNERGRFTEQFGAAAKQLGDPDVAVRIAGVYAMAGVADEFGSASRRQQCVDVLCGYLRLPYEPEAGANHLVSRSETVEVDGRKQELKYQLRQNDRQVRRAIVDVIVAHVRPTAEVSWSMCNFDFSDAVLEDSDFRRAIFAGERTYFARAVFTGNRATTFEFARFTGQYISFRSCEFRGATTLFRDAEFAPIEQAKSEIPGSGVRFDGAVFDSRTGFERAVFRGVKVTFEETAFTGERTSFADTKFLTETTAFDGAEFDGSAVRFDGAEFDSARISFAGAKFYAARVIFDGARFGARTRWRRSATIGTDLSGAEYHGAVSFADVHFEGRATDFSGGDFFGEISFRRTKFAAQQTHFDQPKAWVGVRVDWDIDPKYKPAQITPEIWPPAPAGPPAEPAA</sequence>
<dbReference type="Proteomes" id="UP000733379">
    <property type="component" value="Unassembled WGS sequence"/>
</dbReference>
<evidence type="ECO:0000313" key="2">
    <source>
        <dbReference type="EMBL" id="MBU3067116.1"/>
    </source>
</evidence>
<evidence type="ECO:0000256" key="1">
    <source>
        <dbReference type="SAM" id="Phobius"/>
    </source>
</evidence>
<dbReference type="RefSeq" id="WP_215923205.1">
    <property type="nucleotide sequence ID" value="NZ_JAHKNI010000019.1"/>
</dbReference>
<keyword evidence="1" id="KW-0812">Transmembrane</keyword>
<feature type="transmembrane region" description="Helical" evidence="1">
    <location>
        <begin position="61"/>
        <end position="79"/>
    </location>
</feature>